<feature type="compositionally biased region" description="Low complexity" evidence="19">
    <location>
        <begin position="66"/>
        <end position="77"/>
    </location>
</feature>
<comment type="caution">
    <text evidence="23">The sequence shown here is derived from an EMBL/GenBank/DDBJ whole genome shotgun (WGS) entry which is preliminary data.</text>
</comment>
<evidence type="ECO:0000256" key="1">
    <source>
        <dbReference type="ARBA" id="ARBA00001946"/>
    </source>
</evidence>
<comment type="catalytic activity">
    <reaction evidence="17">
        <text>L-threonyl-[protein] + ATP = O-phospho-L-threonyl-[protein] + ADP + H(+)</text>
        <dbReference type="Rhea" id="RHEA:46608"/>
        <dbReference type="Rhea" id="RHEA-COMP:11060"/>
        <dbReference type="Rhea" id="RHEA-COMP:11605"/>
        <dbReference type="ChEBI" id="CHEBI:15378"/>
        <dbReference type="ChEBI" id="CHEBI:30013"/>
        <dbReference type="ChEBI" id="CHEBI:30616"/>
        <dbReference type="ChEBI" id="CHEBI:61977"/>
        <dbReference type="ChEBI" id="CHEBI:456216"/>
        <dbReference type="EC" id="2.7.11.1"/>
    </reaction>
    <physiologicalReaction direction="left-to-right" evidence="17">
        <dbReference type="Rhea" id="RHEA:46609"/>
    </physiologicalReaction>
</comment>
<evidence type="ECO:0000256" key="9">
    <source>
        <dbReference type="ARBA" id="ARBA00022741"/>
    </source>
</evidence>
<dbReference type="Pfam" id="PF00069">
    <property type="entry name" value="Pkinase"/>
    <property type="match status" value="2"/>
</dbReference>
<feature type="compositionally biased region" description="Low complexity" evidence="19">
    <location>
        <begin position="844"/>
        <end position="855"/>
    </location>
</feature>
<feature type="region of interest" description="Disordered" evidence="19">
    <location>
        <begin position="678"/>
        <end position="735"/>
    </location>
</feature>
<dbReference type="GO" id="GO:0004521">
    <property type="term" value="F:RNA endonuclease activity"/>
    <property type="evidence" value="ECO:0007669"/>
    <property type="project" value="InterPro"/>
</dbReference>
<feature type="region of interest" description="Disordered" evidence="19">
    <location>
        <begin position="468"/>
        <end position="493"/>
    </location>
</feature>
<keyword evidence="11" id="KW-0378">Hydrolase</keyword>
<dbReference type="EC" id="2.7.11.1" evidence="3"/>
<keyword evidence="10 23" id="KW-0418">Kinase</keyword>
<feature type="compositionally biased region" description="Polar residues" evidence="19">
    <location>
        <begin position="303"/>
        <end position="314"/>
    </location>
</feature>
<gene>
    <name evidence="23" type="primary">IRE1</name>
    <name evidence="23" type="ORF">OC842_002693</name>
</gene>
<keyword evidence="15" id="KW-0472">Membrane</keyword>
<dbReference type="PANTHER" id="PTHR13954:SF6">
    <property type="entry name" value="NON-SPECIFIC SERINE_THREONINE PROTEIN KINASE"/>
    <property type="match status" value="1"/>
</dbReference>
<dbReference type="InterPro" id="IPR000719">
    <property type="entry name" value="Prot_kinase_dom"/>
</dbReference>
<feature type="compositionally biased region" description="Acidic residues" evidence="19">
    <location>
        <begin position="535"/>
        <end position="546"/>
    </location>
</feature>
<dbReference type="GO" id="GO:0051082">
    <property type="term" value="F:unfolded protein binding"/>
    <property type="evidence" value="ECO:0007669"/>
    <property type="project" value="TreeGrafter"/>
</dbReference>
<keyword evidence="5 23" id="KW-0808">Transferase</keyword>
<dbReference type="InterPro" id="IPR008271">
    <property type="entry name" value="Ser/Thr_kinase_AS"/>
</dbReference>
<dbReference type="GO" id="GO:0036498">
    <property type="term" value="P:IRE1-mediated unfolded protein response"/>
    <property type="evidence" value="ECO:0007669"/>
    <property type="project" value="TreeGrafter"/>
</dbReference>
<keyword evidence="14" id="KW-1133">Transmembrane helix</keyword>
<feature type="compositionally biased region" description="Acidic residues" evidence="19">
    <location>
        <begin position="977"/>
        <end position="990"/>
    </location>
</feature>
<dbReference type="GO" id="GO:0070059">
    <property type="term" value="P:intrinsic apoptotic signaling pathway in response to endoplasmic reticulum stress"/>
    <property type="evidence" value="ECO:0007669"/>
    <property type="project" value="TreeGrafter"/>
</dbReference>
<feature type="region of interest" description="Disordered" evidence="19">
    <location>
        <begin position="1141"/>
        <end position="1163"/>
    </location>
</feature>
<feature type="domain" description="KEN" evidence="22">
    <location>
        <begin position="1481"/>
        <end position="1614"/>
    </location>
</feature>
<dbReference type="CDD" id="cd10422">
    <property type="entry name" value="RNase_Ire1"/>
    <property type="match status" value="1"/>
</dbReference>
<feature type="compositionally biased region" description="Low complexity" evidence="19">
    <location>
        <begin position="930"/>
        <end position="942"/>
    </location>
</feature>
<keyword evidence="7" id="KW-0479">Metal-binding</keyword>
<evidence type="ECO:0000256" key="12">
    <source>
        <dbReference type="ARBA" id="ARBA00022840"/>
    </source>
</evidence>
<dbReference type="EMBL" id="JAPDMQ010000119">
    <property type="protein sequence ID" value="KAK0534287.1"/>
    <property type="molecule type" value="Genomic_DNA"/>
</dbReference>
<dbReference type="Gene3D" id="3.30.200.20">
    <property type="entry name" value="Phosphorylase Kinase, domain 1"/>
    <property type="match status" value="1"/>
</dbReference>
<evidence type="ECO:0000256" key="11">
    <source>
        <dbReference type="ARBA" id="ARBA00022801"/>
    </source>
</evidence>
<evidence type="ECO:0000256" key="16">
    <source>
        <dbReference type="ARBA" id="ARBA00023180"/>
    </source>
</evidence>
<dbReference type="GO" id="GO:0016787">
    <property type="term" value="F:hydrolase activity"/>
    <property type="evidence" value="ECO:0007669"/>
    <property type="project" value="UniProtKB-KW"/>
</dbReference>
<dbReference type="InterPro" id="IPR010513">
    <property type="entry name" value="KEN_dom"/>
</dbReference>
<feature type="region of interest" description="Disordered" evidence="19">
    <location>
        <begin position="47"/>
        <end position="87"/>
    </location>
</feature>
<dbReference type="FunFam" id="1.10.510.10:FF:000572">
    <property type="entry name" value="Serine/threonine-protein kinase/endoribonuclease IRE1"/>
    <property type="match status" value="1"/>
</dbReference>
<evidence type="ECO:0000256" key="19">
    <source>
        <dbReference type="SAM" id="MobiDB-lite"/>
    </source>
</evidence>
<proteinExistence type="predicted"/>
<keyword evidence="16" id="KW-0325">Glycoprotein</keyword>
<evidence type="ECO:0000259" key="22">
    <source>
        <dbReference type="PROSITE" id="PS51392"/>
    </source>
</evidence>
<feature type="compositionally biased region" description="Low complexity" evidence="19">
    <location>
        <begin position="956"/>
        <end position="976"/>
    </location>
</feature>
<feature type="compositionally biased region" description="Polar residues" evidence="19">
    <location>
        <begin position="1020"/>
        <end position="1029"/>
    </location>
</feature>
<organism evidence="23 24">
    <name type="scientific">Tilletia horrida</name>
    <dbReference type="NCBI Taxonomy" id="155126"/>
    <lineage>
        <taxon>Eukaryota</taxon>
        <taxon>Fungi</taxon>
        <taxon>Dikarya</taxon>
        <taxon>Basidiomycota</taxon>
        <taxon>Ustilaginomycotina</taxon>
        <taxon>Exobasidiomycetes</taxon>
        <taxon>Tilletiales</taxon>
        <taxon>Tilletiaceae</taxon>
        <taxon>Tilletia</taxon>
    </lineage>
</organism>
<dbReference type="PROSITE" id="PS51392">
    <property type="entry name" value="KEN"/>
    <property type="match status" value="1"/>
</dbReference>
<evidence type="ECO:0000256" key="3">
    <source>
        <dbReference type="ARBA" id="ARBA00012513"/>
    </source>
</evidence>
<evidence type="ECO:0000256" key="13">
    <source>
        <dbReference type="ARBA" id="ARBA00022842"/>
    </source>
</evidence>
<dbReference type="GO" id="GO:0006397">
    <property type="term" value="P:mRNA processing"/>
    <property type="evidence" value="ECO:0007669"/>
    <property type="project" value="InterPro"/>
</dbReference>
<accession>A0AAN6GCU7</accession>
<keyword evidence="12" id="KW-0067">ATP-binding</keyword>
<evidence type="ECO:0000256" key="17">
    <source>
        <dbReference type="ARBA" id="ARBA00048659"/>
    </source>
</evidence>
<evidence type="ECO:0000256" key="6">
    <source>
        <dbReference type="ARBA" id="ARBA00022692"/>
    </source>
</evidence>
<dbReference type="PANTHER" id="PTHR13954">
    <property type="entry name" value="IRE1-RELATED"/>
    <property type="match status" value="1"/>
</dbReference>
<comment type="cofactor">
    <cofactor evidence="1">
        <name>Mg(2+)</name>
        <dbReference type="ChEBI" id="CHEBI:18420"/>
    </cofactor>
</comment>
<name>A0AAN6GCU7_9BASI</name>
<dbReference type="CDD" id="cd13982">
    <property type="entry name" value="STKc_IRE1"/>
    <property type="match status" value="1"/>
</dbReference>
<feature type="compositionally biased region" description="Basic and acidic residues" evidence="19">
    <location>
        <begin position="857"/>
        <end position="875"/>
    </location>
</feature>
<feature type="compositionally biased region" description="Low complexity" evidence="19">
    <location>
        <begin position="468"/>
        <end position="483"/>
    </location>
</feature>
<dbReference type="FunFam" id="3.30.200.20:FF:000077">
    <property type="entry name" value="Putative Serine/threonine-protein kinase/endoribonuclease IRE1"/>
    <property type="match status" value="1"/>
</dbReference>
<dbReference type="SMART" id="SM00580">
    <property type="entry name" value="PUG"/>
    <property type="match status" value="1"/>
</dbReference>
<keyword evidence="8 20" id="KW-0732">Signal</keyword>
<dbReference type="GO" id="GO:0046872">
    <property type="term" value="F:metal ion binding"/>
    <property type="evidence" value="ECO:0007669"/>
    <property type="project" value="UniProtKB-KW"/>
</dbReference>
<dbReference type="InterPro" id="IPR011047">
    <property type="entry name" value="Quinoprotein_ADH-like_sf"/>
</dbReference>
<dbReference type="Gene3D" id="1.20.1440.180">
    <property type="entry name" value="KEN domain"/>
    <property type="match status" value="1"/>
</dbReference>
<dbReference type="InterPro" id="IPR045133">
    <property type="entry name" value="IRE1/2-like"/>
</dbReference>
<dbReference type="SUPFAM" id="SSF50998">
    <property type="entry name" value="Quinoprotein alcohol dehydrogenase-like"/>
    <property type="match status" value="1"/>
</dbReference>
<evidence type="ECO:0000259" key="21">
    <source>
        <dbReference type="PROSITE" id="PS50011"/>
    </source>
</evidence>
<comment type="subcellular location">
    <subcellularLocation>
        <location evidence="2">Membrane</location>
        <topology evidence="2">Single-pass membrane protein</topology>
    </subcellularLocation>
</comment>
<dbReference type="Proteomes" id="UP001176521">
    <property type="component" value="Unassembled WGS sequence"/>
</dbReference>
<dbReference type="GO" id="GO:0004674">
    <property type="term" value="F:protein serine/threonine kinase activity"/>
    <property type="evidence" value="ECO:0007669"/>
    <property type="project" value="UniProtKB-KW"/>
</dbReference>
<feature type="region of interest" description="Disordered" evidence="19">
    <location>
        <begin position="299"/>
        <end position="329"/>
    </location>
</feature>
<feature type="region of interest" description="Disordered" evidence="19">
    <location>
        <begin position="906"/>
        <end position="1055"/>
    </location>
</feature>
<evidence type="ECO:0000256" key="15">
    <source>
        <dbReference type="ARBA" id="ARBA00023136"/>
    </source>
</evidence>
<dbReference type="InterPro" id="IPR038357">
    <property type="entry name" value="KEN_sf"/>
</dbReference>
<reference evidence="23" key="1">
    <citation type="journal article" date="2023" name="PhytoFront">
        <title>Draft Genome Resources of Seven Strains of Tilletia horrida, Causal Agent of Kernel Smut of Rice.</title>
        <authorList>
            <person name="Khanal S."/>
            <person name="Antony Babu S."/>
            <person name="Zhou X.G."/>
        </authorList>
    </citation>
    <scope>NUCLEOTIDE SEQUENCE</scope>
    <source>
        <strain evidence="23">TX3</strain>
    </source>
</reference>
<dbReference type="GO" id="GO:0005524">
    <property type="term" value="F:ATP binding"/>
    <property type="evidence" value="ECO:0007669"/>
    <property type="project" value="UniProtKB-KW"/>
</dbReference>
<dbReference type="GO" id="GO:1990604">
    <property type="term" value="C:IRE1-TRAF2-ASK1 complex"/>
    <property type="evidence" value="ECO:0007669"/>
    <property type="project" value="TreeGrafter"/>
</dbReference>
<keyword evidence="13" id="KW-0460">Magnesium</keyword>
<feature type="signal peptide" evidence="20">
    <location>
        <begin position="1"/>
        <end position="27"/>
    </location>
</feature>
<dbReference type="InterPro" id="IPR011009">
    <property type="entry name" value="Kinase-like_dom_sf"/>
</dbReference>
<evidence type="ECO:0000256" key="20">
    <source>
        <dbReference type="SAM" id="SignalP"/>
    </source>
</evidence>
<keyword evidence="9" id="KW-0547">Nucleotide-binding</keyword>
<dbReference type="PROSITE" id="PS50011">
    <property type="entry name" value="PROTEIN_KINASE_DOM"/>
    <property type="match status" value="1"/>
</dbReference>
<feature type="compositionally biased region" description="Polar residues" evidence="19">
    <location>
        <begin position="596"/>
        <end position="608"/>
    </location>
</feature>
<feature type="compositionally biased region" description="Low complexity" evidence="19">
    <location>
        <begin position="991"/>
        <end position="1019"/>
    </location>
</feature>
<feature type="compositionally biased region" description="Low complexity" evidence="19">
    <location>
        <begin position="906"/>
        <end position="923"/>
    </location>
</feature>
<evidence type="ECO:0000256" key="2">
    <source>
        <dbReference type="ARBA" id="ARBA00004167"/>
    </source>
</evidence>
<evidence type="ECO:0000313" key="24">
    <source>
        <dbReference type="Proteomes" id="UP001176521"/>
    </source>
</evidence>
<keyword evidence="4" id="KW-0723">Serine/threonine-protein kinase</keyword>
<evidence type="ECO:0000256" key="10">
    <source>
        <dbReference type="ARBA" id="ARBA00022777"/>
    </source>
</evidence>
<feature type="region of interest" description="Disordered" evidence="19">
    <location>
        <begin position="217"/>
        <end position="247"/>
    </location>
</feature>
<evidence type="ECO:0000256" key="5">
    <source>
        <dbReference type="ARBA" id="ARBA00022679"/>
    </source>
</evidence>
<feature type="region of interest" description="Disordered" evidence="19">
    <location>
        <begin position="828"/>
        <end position="875"/>
    </location>
</feature>
<evidence type="ECO:0000256" key="7">
    <source>
        <dbReference type="ARBA" id="ARBA00022723"/>
    </source>
</evidence>
<keyword evidence="24" id="KW-1185">Reference proteome</keyword>
<sequence>MRTLLPSVYLALLASWVLLATASSASATAGSAHPHDRDIALHARNHRRDAGADPGSGAAGTGPTGGSSSSSSSSSSGTQAPRPRSPSDLLLTDIVLVTTVEGGLYGLDRTTGTTIWELPAHTSSSALPKDEPFAGFGPLVRSTYGPKRSSFVELLQGGAASGGNGGLASAPTRPKYDTDDDVGVNADAVALLEQVGIYIVEPSSAGDIYMLTPAAHPGSSPAGGGAAGASADDAHGEHGSADPLSVPRTHLSKLPLTLPQLVQLSPFSFAGDDSRIFIGKKSTTLVELDIATGSIGAVWGGSSPDSAGTNTSSDPFEDHSTHGHDHTRRPWTYIGRTDYTLTIHARNRPALSQTLHFSTYAPTAADLDIQAIWATAGHPDQRAVIGTGEQQTVVCFNLTRASPAAAGGGGGQHSREDERTVWSTSVGGTVAGIFDIVQPNSAVPARAEYRGSGSTSTAVAGMGTGATGTTTAAAASSTSASSSPRFLTGGSRPVIVPHPPVSLSSLFGSSRELSVELGMPAQPRRGSGRGSGAAESEDEDEEEQDESNPLFDGASMGMTETQRPAYLGFSGGSLFAMGSNRFPLAAFSPRAAAGLSGSTSDGSEPTSRGNGGAGGGRPFSSPFDEHDGASDISVRPCSAFGCWLGSYPVEVDTEMDRKVQDALLGSARRPLGIADRHEEYGFGGAPTRSVPGIDAPPPSSTSKDGATVRPGSDSSHAPSGSAGNGSAAVEEKQRWRPSAPSLTTLLFQVVGLGCITLFSYALILGINEQHRQSEERANLIAEQVTFCPQDAPYITDEQANLQLVLDPQTGRPILVMPDVMQPATAMPTMGTPQTKEKPLPAPPLQVQQQQLGPSPEEIERSKRLAAEEEAEAAERARKREEFQRLAQATDVKTLAAFIEQQQSGHASGAASAQANGDKSSAAPGAGGTAGPSANGNANANGKPNGGGKRRRRGKRAGAAVAAKAAARAAAAGGQDAAEQEDDEGEEDESGDVTVNSNGGSSGGPLTSSSSSSPNVLVNGRPTTPGASSQQGGGGTPTKKERGKALGVSPAGGALKSNGVRFANVEEDGGGRLQANGLAAGGNVGAGVGMMGGAEGVLAAPRRPPHSPTTTALLDGGWIQAGPDAQSAEEQLAKMAALASTPGSMRGPGGDDAEGPPDGVGGAGAGALSVGGRQLISKGSGLTISDEVLGYGSSGTVVFKGTFQGRAVAVKRLLRDFVNVASKEVSLLESADNHPNVIRYFYKELTGSFLYIALELCPASLADVIDKPAEFRELHNILEPKRALQQISSGVRHLHSLHIVHRDIKPQNILVAVTPNGKRLKMLLSDFGLSKRLDGLAQSSFSQTVNNPGGTVGWRAPEILRGDVQLDNGGGSESEQSSIGIASDGTRERGPAEERKRLTRAVDIFALGCVAYYILANGEHPFGSRFEREMNIIRNCKNLSRLDGLGEEGVEAQHLINAMIAVEPRERPSASDVLSHPYFWDAGKRLHFLQEASDRFEIMERDPPAPALVALEAQAGVVLGGEWYKKVDRAFVDDLGKFRKYDSRSVQDLLRALRNKKHHYQDLSPHLKKLLGPLPGGFLAYFTRRFPLLFMHVHSTLSSQPLIPLEAQFREFFEPVEHEH</sequence>
<evidence type="ECO:0000313" key="23">
    <source>
        <dbReference type="EMBL" id="KAK0534287.1"/>
    </source>
</evidence>
<comment type="catalytic activity">
    <reaction evidence="18">
        <text>L-seryl-[protein] + ATP = O-phospho-L-seryl-[protein] + ADP + H(+)</text>
        <dbReference type="Rhea" id="RHEA:17989"/>
        <dbReference type="Rhea" id="RHEA-COMP:9863"/>
        <dbReference type="Rhea" id="RHEA-COMP:11604"/>
        <dbReference type="ChEBI" id="CHEBI:15378"/>
        <dbReference type="ChEBI" id="CHEBI:29999"/>
        <dbReference type="ChEBI" id="CHEBI:30616"/>
        <dbReference type="ChEBI" id="CHEBI:83421"/>
        <dbReference type="ChEBI" id="CHEBI:456216"/>
        <dbReference type="EC" id="2.7.11.1"/>
    </reaction>
    <physiologicalReaction direction="left-to-right" evidence="18">
        <dbReference type="Rhea" id="RHEA:17990"/>
    </physiologicalReaction>
</comment>
<evidence type="ECO:0000256" key="4">
    <source>
        <dbReference type="ARBA" id="ARBA00022527"/>
    </source>
</evidence>
<feature type="region of interest" description="Disordered" evidence="19">
    <location>
        <begin position="518"/>
        <end position="556"/>
    </location>
</feature>
<feature type="region of interest" description="Disordered" evidence="19">
    <location>
        <begin position="592"/>
        <end position="630"/>
    </location>
</feature>
<dbReference type="SMART" id="SM00220">
    <property type="entry name" value="S_TKc"/>
    <property type="match status" value="1"/>
</dbReference>
<dbReference type="PROSITE" id="PS00108">
    <property type="entry name" value="PROTEIN_KINASE_ST"/>
    <property type="match status" value="1"/>
</dbReference>
<dbReference type="Pfam" id="PF06479">
    <property type="entry name" value="Ribonuc_2-5A"/>
    <property type="match status" value="1"/>
</dbReference>
<protein>
    <recommendedName>
        <fullName evidence="3">non-specific serine/threonine protein kinase</fullName>
        <ecNumber evidence="3">2.7.11.1</ecNumber>
    </recommendedName>
</protein>
<feature type="chain" id="PRO_5042858188" description="non-specific serine/threonine protein kinase" evidence="20">
    <location>
        <begin position="28"/>
        <end position="1619"/>
    </location>
</feature>
<dbReference type="Gene3D" id="1.10.510.10">
    <property type="entry name" value="Transferase(Phosphotransferase) domain 1"/>
    <property type="match status" value="1"/>
</dbReference>
<keyword evidence="6" id="KW-0812">Transmembrane</keyword>
<dbReference type="SUPFAM" id="SSF56112">
    <property type="entry name" value="Protein kinase-like (PK-like)"/>
    <property type="match status" value="1"/>
</dbReference>
<feature type="region of interest" description="Disordered" evidence="19">
    <location>
        <begin position="1366"/>
        <end position="1393"/>
    </location>
</feature>
<evidence type="ECO:0000256" key="8">
    <source>
        <dbReference type="ARBA" id="ARBA00022729"/>
    </source>
</evidence>
<feature type="compositionally biased region" description="Low complexity" evidence="19">
    <location>
        <begin position="714"/>
        <end position="728"/>
    </location>
</feature>
<feature type="compositionally biased region" description="Basic and acidic residues" evidence="19">
    <location>
        <begin position="1384"/>
        <end position="1393"/>
    </location>
</feature>
<evidence type="ECO:0000256" key="18">
    <source>
        <dbReference type="ARBA" id="ARBA00048977"/>
    </source>
</evidence>
<evidence type="ECO:0000256" key="14">
    <source>
        <dbReference type="ARBA" id="ARBA00022989"/>
    </source>
</evidence>
<feature type="domain" description="Protein kinase" evidence="21">
    <location>
        <begin position="1182"/>
        <end position="1478"/>
    </location>
</feature>